<dbReference type="CDD" id="cd03479">
    <property type="entry name" value="Rieske_RO_Alpha_PhDO_like"/>
    <property type="match status" value="1"/>
</dbReference>
<dbReference type="Proteomes" id="UP000634139">
    <property type="component" value="Unassembled WGS sequence"/>
</dbReference>
<dbReference type="SUPFAM" id="SSF50022">
    <property type="entry name" value="ISP domain"/>
    <property type="match status" value="1"/>
</dbReference>
<feature type="domain" description="Rieske" evidence="6">
    <location>
        <begin position="26"/>
        <end position="133"/>
    </location>
</feature>
<keyword evidence="4" id="KW-0408">Iron</keyword>
<keyword evidence="8" id="KW-1185">Reference proteome</keyword>
<evidence type="ECO:0000256" key="5">
    <source>
        <dbReference type="ARBA" id="ARBA00023014"/>
    </source>
</evidence>
<dbReference type="InterPro" id="IPR050584">
    <property type="entry name" value="Cholesterol_7-desaturase"/>
</dbReference>
<sequence length="428" mass="47034">MTPQQNDTLCRVERAAPMGALMRRYWLPACLSEDVAEPDGPPRRARLLGVNLVVFRDTAGRVGVLDELCPHRRASLVYGRNEDCGLRCLYHGWKFDVTGAATEMPSEPAGTALTEKIAARAYPVVESGGFVWVWLGDPDAVTPFDPPIWAKAAPGNVAVVKVHADCNWAQVLEGSIDSAHSSSLHSTNMPTADSVASSTATDTAWLRPSADKSPRLDVQRLDLGFRYAAIRTPIHDPDLRDYIRVTVFQAPFTVHIPPTDQYRLSQMLVPIDDENTMFYWIAWHTDPAKGIAQDDWRRFCGAEVGKDVEAVTYRKVRNAANGYLQDRAAMRAGDFTGIYGIPTQDMAMWESMGRIADRSEDRLGSSDKAIVTFRTMMLRAAEAAGAGATVLADPAGLSARAELTSFEGMVDKSAEGVWVRIDRTMGQN</sequence>
<evidence type="ECO:0000259" key="6">
    <source>
        <dbReference type="PROSITE" id="PS51296"/>
    </source>
</evidence>
<name>A0A918RL71_9SPHN</name>
<reference evidence="7" key="2">
    <citation type="submission" date="2020-09" db="EMBL/GenBank/DDBJ databases">
        <authorList>
            <person name="Sun Q."/>
            <person name="Kim S."/>
        </authorList>
    </citation>
    <scope>NUCLEOTIDE SEQUENCE</scope>
    <source>
        <strain evidence="7">KCTC 32422</strain>
    </source>
</reference>
<dbReference type="PROSITE" id="PS51296">
    <property type="entry name" value="RIESKE"/>
    <property type="match status" value="1"/>
</dbReference>
<evidence type="ECO:0000256" key="4">
    <source>
        <dbReference type="ARBA" id="ARBA00023004"/>
    </source>
</evidence>
<organism evidence="7 8">
    <name type="scientific">Novosphingobium arvoryzae</name>
    <dbReference type="NCBI Taxonomy" id="1256514"/>
    <lineage>
        <taxon>Bacteria</taxon>
        <taxon>Pseudomonadati</taxon>
        <taxon>Pseudomonadota</taxon>
        <taxon>Alphaproteobacteria</taxon>
        <taxon>Sphingomonadales</taxon>
        <taxon>Sphingomonadaceae</taxon>
        <taxon>Novosphingobium</taxon>
    </lineage>
</organism>
<gene>
    <name evidence="7" type="ORF">GCM10011617_22690</name>
</gene>
<evidence type="ECO:0000313" key="8">
    <source>
        <dbReference type="Proteomes" id="UP000634139"/>
    </source>
</evidence>
<dbReference type="InterPro" id="IPR017941">
    <property type="entry name" value="Rieske_2Fe-2S"/>
</dbReference>
<protein>
    <submittedName>
        <fullName evidence="7">Ring-hydroxylating oxygenase subunit alpha</fullName>
    </submittedName>
</protein>
<keyword evidence="3" id="KW-0560">Oxidoreductase</keyword>
<dbReference type="Gene3D" id="3.90.380.10">
    <property type="entry name" value="Naphthalene 1,2-dioxygenase Alpha Subunit, Chain A, domain 1"/>
    <property type="match status" value="1"/>
</dbReference>
<keyword evidence="1" id="KW-0001">2Fe-2S</keyword>
<dbReference type="GO" id="GO:0046872">
    <property type="term" value="F:metal ion binding"/>
    <property type="evidence" value="ECO:0007669"/>
    <property type="project" value="UniProtKB-KW"/>
</dbReference>
<reference evidence="7" key="1">
    <citation type="journal article" date="2014" name="Int. J. Syst. Evol. Microbiol.">
        <title>Complete genome sequence of Corynebacterium casei LMG S-19264T (=DSM 44701T), isolated from a smear-ripened cheese.</title>
        <authorList>
            <consortium name="US DOE Joint Genome Institute (JGI-PGF)"/>
            <person name="Walter F."/>
            <person name="Albersmeier A."/>
            <person name="Kalinowski J."/>
            <person name="Ruckert C."/>
        </authorList>
    </citation>
    <scope>NUCLEOTIDE SEQUENCE</scope>
    <source>
        <strain evidence="7">KCTC 32422</strain>
    </source>
</reference>
<evidence type="ECO:0000313" key="7">
    <source>
        <dbReference type="EMBL" id="GHA01411.1"/>
    </source>
</evidence>
<evidence type="ECO:0000256" key="1">
    <source>
        <dbReference type="ARBA" id="ARBA00022714"/>
    </source>
</evidence>
<dbReference type="GO" id="GO:0016491">
    <property type="term" value="F:oxidoreductase activity"/>
    <property type="evidence" value="ECO:0007669"/>
    <property type="project" value="UniProtKB-KW"/>
</dbReference>
<dbReference type="InterPro" id="IPR045623">
    <property type="entry name" value="LigXa_C"/>
</dbReference>
<dbReference type="EMBL" id="BMZD01000005">
    <property type="protein sequence ID" value="GHA01411.1"/>
    <property type="molecule type" value="Genomic_DNA"/>
</dbReference>
<dbReference type="PANTHER" id="PTHR21266">
    <property type="entry name" value="IRON-SULFUR DOMAIN CONTAINING PROTEIN"/>
    <property type="match status" value="1"/>
</dbReference>
<evidence type="ECO:0000256" key="3">
    <source>
        <dbReference type="ARBA" id="ARBA00023002"/>
    </source>
</evidence>
<dbReference type="SUPFAM" id="SSF55961">
    <property type="entry name" value="Bet v1-like"/>
    <property type="match status" value="1"/>
</dbReference>
<keyword evidence="5" id="KW-0411">Iron-sulfur</keyword>
<dbReference type="Pfam" id="PF00355">
    <property type="entry name" value="Rieske"/>
    <property type="match status" value="1"/>
</dbReference>
<dbReference type="GO" id="GO:0051537">
    <property type="term" value="F:2 iron, 2 sulfur cluster binding"/>
    <property type="evidence" value="ECO:0007669"/>
    <property type="project" value="UniProtKB-KW"/>
</dbReference>
<dbReference type="InterPro" id="IPR036922">
    <property type="entry name" value="Rieske_2Fe-2S_sf"/>
</dbReference>
<dbReference type="PANTHER" id="PTHR21266:SF59">
    <property type="entry name" value="BLR4922 PROTEIN"/>
    <property type="match status" value="1"/>
</dbReference>
<dbReference type="Pfam" id="PF19301">
    <property type="entry name" value="LigXa_C"/>
    <property type="match status" value="1"/>
</dbReference>
<proteinExistence type="predicted"/>
<dbReference type="RefSeq" id="WP_189541600.1">
    <property type="nucleotide sequence ID" value="NZ_BMZD01000005.1"/>
</dbReference>
<dbReference type="AlphaFoldDB" id="A0A918RL71"/>
<dbReference type="Gene3D" id="2.102.10.10">
    <property type="entry name" value="Rieske [2Fe-2S] iron-sulphur domain"/>
    <property type="match status" value="1"/>
</dbReference>
<accession>A0A918RL71</accession>
<evidence type="ECO:0000256" key="2">
    <source>
        <dbReference type="ARBA" id="ARBA00022723"/>
    </source>
</evidence>
<keyword evidence="2" id="KW-0479">Metal-binding</keyword>
<comment type="caution">
    <text evidence="7">The sequence shown here is derived from an EMBL/GenBank/DDBJ whole genome shotgun (WGS) entry which is preliminary data.</text>
</comment>